<comment type="similarity">
    <text evidence="2 5">Belongs to the DegT/DnrJ/EryC1 family.</text>
</comment>
<organism evidence="6 7">
    <name type="scientific">Parapedobacter indicus</name>
    <dbReference type="NCBI Taxonomy" id="1477437"/>
    <lineage>
        <taxon>Bacteria</taxon>
        <taxon>Pseudomonadati</taxon>
        <taxon>Bacteroidota</taxon>
        <taxon>Sphingobacteriia</taxon>
        <taxon>Sphingobacteriales</taxon>
        <taxon>Sphingobacteriaceae</taxon>
        <taxon>Parapedobacter</taxon>
    </lineage>
</organism>
<keyword evidence="1 4" id="KW-0663">Pyridoxal phosphate</keyword>
<dbReference type="InterPro" id="IPR015424">
    <property type="entry name" value="PyrdxlP-dep_Trfase"/>
</dbReference>
<feature type="modified residue" description="N6-(pyridoxal phosphate)lysine" evidence="4">
    <location>
        <position position="185"/>
    </location>
</feature>
<protein>
    <submittedName>
        <fullName evidence="6">dTDP-4-amino-4,6-dideoxygalactose transaminase</fullName>
    </submittedName>
</protein>
<sequence length="361" mass="40763">MIAYEDLRKVNEPFFQEYTETFQNTLQSGWYILGNKVNDFESAFGNYCGADHCIGVASGLDAMILAFKYFDFDKGDEVIVPSNTYIASILAVLHAGLTPVLVEPDIRTYNIDPLKIEEAISPKTKAILVVHLYGKMCDMAPISEIARRHNLRIVEDCAQAHGASYQGKQAGTFGDFGAFSFYPTKNLGALGDAGAVTTHSAEAANAIRALRNYGTSQKYMNDYIGYNSRLDEFQAAFLSIKLKYLDAITTHKQRLAAIYFNELKADFTLPLLQPGFDDVFHIFAIRHPNRDNLREYLLQQGIKTEVHYPIPPHKQKAMDGIFRHDRYPLSEEIHNTILSLPISYGLTEEDIYRVTETLNNY</sequence>
<evidence type="ECO:0000313" key="6">
    <source>
        <dbReference type="EMBL" id="SFJ23278.1"/>
    </source>
</evidence>
<dbReference type="CDD" id="cd00616">
    <property type="entry name" value="AHBA_syn"/>
    <property type="match status" value="1"/>
</dbReference>
<dbReference type="OrthoDB" id="9804264at2"/>
<dbReference type="Proteomes" id="UP000198670">
    <property type="component" value="Unassembled WGS sequence"/>
</dbReference>
<proteinExistence type="inferred from homology"/>
<evidence type="ECO:0000313" key="7">
    <source>
        <dbReference type="Proteomes" id="UP000198670"/>
    </source>
</evidence>
<accession>A0A1I3PNZ9</accession>
<dbReference type="Gene3D" id="3.90.1150.10">
    <property type="entry name" value="Aspartate Aminotransferase, domain 1"/>
    <property type="match status" value="1"/>
</dbReference>
<evidence type="ECO:0000256" key="1">
    <source>
        <dbReference type="ARBA" id="ARBA00022898"/>
    </source>
</evidence>
<dbReference type="InterPro" id="IPR015421">
    <property type="entry name" value="PyrdxlP-dep_Trfase_major"/>
</dbReference>
<dbReference type="Gene3D" id="3.40.640.10">
    <property type="entry name" value="Type I PLP-dependent aspartate aminotransferase-like (Major domain)"/>
    <property type="match status" value="1"/>
</dbReference>
<evidence type="ECO:0000256" key="2">
    <source>
        <dbReference type="ARBA" id="ARBA00037999"/>
    </source>
</evidence>
<evidence type="ECO:0000256" key="5">
    <source>
        <dbReference type="RuleBase" id="RU004508"/>
    </source>
</evidence>
<dbReference type="InterPro" id="IPR000653">
    <property type="entry name" value="DegT/StrS_aminotransferase"/>
</dbReference>
<dbReference type="GO" id="GO:0008483">
    <property type="term" value="F:transaminase activity"/>
    <property type="evidence" value="ECO:0007669"/>
    <property type="project" value="TreeGrafter"/>
</dbReference>
<dbReference type="PANTHER" id="PTHR30244:SF36">
    <property type="entry name" value="3-OXO-GLUCOSE-6-PHOSPHATE:GLUTAMATE AMINOTRANSFERASE"/>
    <property type="match status" value="1"/>
</dbReference>
<dbReference type="PIRSF" id="PIRSF000390">
    <property type="entry name" value="PLP_StrS"/>
    <property type="match status" value="1"/>
</dbReference>
<dbReference type="Pfam" id="PF01041">
    <property type="entry name" value="DegT_DnrJ_EryC1"/>
    <property type="match status" value="1"/>
</dbReference>
<dbReference type="GO" id="GO:0000271">
    <property type="term" value="P:polysaccharide biosynthetic process"/>
    <property type="evidence" value="ECO:0007669"/>
    <property type="project" value="TreeGrafter"/>
</dbReference>
<gene>
    <name evidence="6" type="ORF">SAMN05444682_108113</name>
</gene>
<evidence type="ECO:0000256" key="3">
    <source>
        <dbReference type="PIRSR" id="PIRSR000390-1"/>
    </source>
</evidence>
<reference evidence="6 7" key="1">
    <citation type="submission" date="2016-10" db="EMBL/GenBank/DDBJ databases">
        <authorList>
            <person name="de Groot N.N."/>
        </authorList>
    </citation>
    <scope>NUCLEOTIDE SEQUENCE [LARGE SCALE GENOMIC DNA]</scope>
    <source>
        <strain evidence="6 7">RK1</strain>
    </source>
</reference>
<dbReference type="PANTHER" id="PTHR30244">
    <property type="entry name" value="TRANSAMINASE"/>
    <property type="match status" value="1"/>
</dbReference>
<dbReference type="EMBL" id="FOQO01000008">
    <property type="protein sequence ID" value="SFJ23278.1"/>
    <property type="molecule type" value="Genomic_DNA"/>
</dbReference>
<name>A0A1I3PNZ9_9SPHI</name>
<dbReference type="GO" id="GO:0030170">
    <property type="term" value="F:pyridoxal phosphate binding"/>
    <property type="evidence" value="ECO:0007669"/>
    <property type="project" value="TreeGrafter"/>
</dbReference>
<dbReference type="InterPro" id="IPR015422">
    <property type="entry name" value="PyrdxlP-dep_Trfase_small"/>
</dbReference>
<dbReference type="AlphaFoldDB" id="A0A1I3PNZ9"/>
<dbReference type="STRING" id="1477437.SAMN05444682_108113"/>
<dbReference type="RefSeq" id="WP_090628627.1">
    <property type="nucleotide sequence ID" value="NZ_FOQO01000008.1"/>
</dbReference>
<dbReference type="SUPFAM" id="SSF53383">
    <property type="entry name" value="PLP-dependent transferases"/>
    <property type="match status" value="1"/>
</dbReference>
<evidence type="ECO:0000256" key="4">
    <source>
        <dbReference type="PIRSR" id="PIRSR000390-2"/>
    </source>
</evidence>
<feature type="active site" description="Proton acceptor" evidence="3">
    <location>
        <position position="185"/>
    </location>
</feature>
<keyword evidence="7" id="KW-1185">Reference proteome</keyword>